<dbReference type="PANTHER" id="PTHR47165:SF4">
    <property type="entry name" value="OS03G0429900 PROTEIN"/>
    <property type="match status" value="1"/>
</dbReference>
<evidence type="ECO:0000256" key="4">
    <source>
        <dbReference type="ARBA" id="ARBA00022833"/>
    </source>
</evidence>
<evidence type="ECO:0000256" key="2">
    <source>
        <dbReference type="ARBA" id="ARBA00022723"/>
    </source>
</evidence>
<comment type="caution">
    <text evidence="9">The sequence shown here is derived from an EMBL/GenBank/DDBJ whole genome shotgun (WGS) entry which is preliminary data.</text>
</comment>
<evidence type="ECO:0000256" key="5">
    <source>
        <dbReference type="ARBA" id="ARBA00023125"/>
    </source>
</evidence>
<name>A0A2U1NL30_ARTAN</name>
<dbReference type="InterPro" id="IPR012340">
    <property type="entry name" value="NA-bd_OB-fold"/>
</dbReference>
<feature type="region of interest" description="Disordered" evidence="6">
    <location>
        <begin position="453"/>
        <end position="499"/>
    </location>
</feature>
<keyword evidence="4" id="KW-0862">Zinc</keyword>
<evidence type="ECO:0000259" key="7">
    <source>
        <dbReference type="Pfam" id="PF02721"/>
    </source>
</evidence>
<sequence length="499" mass="56486">MQDDITVVARCISIWHSHAKGRPNDPWSLDAVFMDPVGNRIQATIRRESMAKFGGLLEEGSCYRIRNFGVGENGGKYPLLPHKYKINFFKNTALTRMNRFDTNHYDVIGTIVSIGDPIPFGDNQKRRTVILEDAESHQIECTFFDNWSDMFNDITDNCESIGHVVIILQLAKVKYWNDKPQIGNALFGTKIYINSDLLEIVAFKERYKNKDGYDESSVKIAHYSPVKTVVTAESFFERSVKKTVGAIRDSDVETTLIVYAKIHKIHKEHGWDYLACRKCNKSVKEQPVKPSARASNSKKPTYKCDTHGVQSPIPKYKLIVRVIDDTGSASLVLFDGMVHKLVDKTCVEVRNKTNNLDADGFPKDLNVMLGKKMLFKFLFSEYNINGNSHVYQVKGMSDDRECIAFFKKDFVSEDSVDDITTPQSQVASSSKSMLRYADIVPFDVEENDVVRVNNESDGTTPGSNSSEKRSFVDLEKDDEDLNEKAKGKRPMLSTDLATE</sequence>
<dbReference type="Gene3D" id="2.40.50.140">
    <property type="entry name" value="Nucleic acid-binding proteins"/>
    <property type="match status" value="3"/>
</dbReference>
<dbReference type="GO" id="GO:0003677">
    <property type="term" value="F:DNA binding"/>
    <property type="evidence" value="ECO:0007669"/>
    <property type="project" value="UniProtKB-KW"/>
</dbReference>
<dbReference type="AlphaFoldDB" id="A0A2U1NL30"/>
<evidence type="ECO:0000256" key="3">
    <source>
        <dbReference type="ARBA" id="ARBA00022771"/>
    </source>
</evidence>
<evidence type="ECO:0000259" key="8">
    <source>
        <dbReference type="Pfam" id="PF08646"/>
    </source>
</evidence>
<evidence type="ECO:0000313" key="10">
    <source>
        <dbReference type="Proteomes" id="UP000245207"/>
    </source>
</evidence>
<evidence type="ECO:0000256" key="1">
    <source>
        <dbReference type="ARBA" id="ARBA00005690"/>
    </source>
</evidence>
<feature type="domain" description="Replication factor A C-terminal" evidence="8">
    <location>
        <begin position="258"/>
        <end position="386"/>
    </location>
</feature>
<keyword evidence="2" id="KW-0479">Metal-binding</keyword>
<keyword evidence="10" id="KW-1185">Reference proteome</keyword>
<keyword evidence="3" id="KW-0863">Zinc-finger</keyword>
<dbReference type="EMBL" id="PKPP01002600">
    <property type="protein sequence ID" value="PWA74222.1"/>
    <property type="molecule type" value="Genomic_DNA"/>
</dbReference>
<evidence type="ECO:0000313" key="9">
    <source>
        <dbReference type="EMBL" id="PWA74222.1"/>
    </source>
</evidence>
<dbReference type="PANTHER" id="PTHR47165">
    <property type="entry name" value="OS03G0429900 PROTEIN"/>
    <property type="match status" value="1"/>
</dbReference>
<dbReference type="CDD" id="cd04476">
    <property type="entry name" value="RPA1_DBD_C"/>
    <property type="match status" value="1"/>
</dbReference>
<dbReference type="InterPro" id="IPR003871">
    <property type="entry name" value="RFA1B/D_OB_1st"/>
</dbReference>
<evidence type="ECO:0000256" key="6">
    <source>
        <dbReference type="SAM" id="MobiDB-lite"/>
    </source>
</evidence>
<protein>
    <submittedName>
        <fullName evidence="9">Replication protein A 70 kDa DNA-binding subunit B</fullName>
    </submittedName>
</protein>
<organism evidence="9 10">
    <name type="scientific">Artemisia annua</name>
    <name type="common">Sweet wormwood</name>
    <dbReference type="NCBI Taxonomy" id="35608"/>
    <lineage>
        <taxon>Eukaryota</taxon>
        <taxon>Viridiplantae</taxon>
        <taxon>Streptophyta</taxon>
        <taxon>Embryophyta</taxon>
        <taxon>Tracheophyta</taxon>
        <taxon>Spermatophyta</taxon>
        <taxon>Magnoliopsida</taxon>
        <taxon>eudicotyledons</taxon>
        <taxon>Gunneridae</taxon>
        <taxon>Pentapetalae</taxon>
        <taxon>asterids</taxon>
        <taxon>campanulids</taxon>
        <taxon>Asterales</taxon>
        <taxon>Asteraceae</taxon>
        <taxon>Asteroideae</taxon>
        <taxon>Anthemideae</taxon>
        <taxon>Artemisiinae</taxon>
        <taxon>Artemisia</taxon>
    </lineage>
</organism>
<dbReference type="Proteomes" id="UP000245207">
    <property type="component" value="Unassembled WGS sequence"/>
</dbReference>
<dbReference type="OrthoDB" id="1750540at2759"/>
<dbReference type="GO" id="GO:0008270">
    <property type="term" value="F:zinc ion binding"/>
    <property type="evidence" value="ECO:0007669"/>
    <property type="project" value="UniProtKB-KW"/>
</dbReference>
<accession>A0A2U1NL30</accession>
<reference evidence="9 10" key="1">
    <citation type="journal article" date="2018" name="Mol. Plant">
        <title>The genome of Artemisia annua provides insight into the evolution of Asteraceae family and artemisinin biosynthesis.</title>
        <authorList>
            <person name="Shen Q."/>
            <person name="Zhang L."/>
            <person name="Liao Z."/>
            <person name="Wang S."/>
            <person name="Yan T."/>
            <person name="Shi P."/>
            <person name="Liu M."/>
            <person name="Fu X."/>
            <person name="Pan Q."/>
            <person name="Wang Y."/>
            <person name="Lv Z."/>
            <person name="Lu X."/>
            <person name="Zhang F."/>
            <person name="Jiang W."/>
            <person name="Ma Y."/>
            <person name="Chen M."/>
            <person name="Hao X."/>
            <person name="Li L."/>
            <person name="Tang Y."/>
            <person name="Lv G."/>
            <person name="Zhou Y."/>
            <person name="Sun X."/>
            <person name="Brodelius P.E."/>
            <person name="Rose J.K.C."/>
            <person name="Tang K."/>
        </authorList>
    </citation>
    <scope>NUCLEOTIDE SEQUENCE [LARGE SCALE GENOMIC DNA]</scope>
    <source>
        <strain evidence="10">cv. Huhao1</strain>
        <tissue evidence="9">Leaf</tissue>
    </source>
</reference>
<feature type="domain" description="Replication protein A 70 kDa DNA-binding subunit B/D first OB fold" evidence="7">
    <location>
        <begin position="11"/>
        <end position="95"/>
    </location>
</feature>
<dbReference type="CDD" id="cd04480">
    <property type="entry name" value="RPA1_DBD_A_like"/>
    <property type="match status" value="1"/>
</dbReference>
<dbReference type="Pfam" id="PF02721">
    <property type="entry name" value="DUF223"/>
    <property type="match status" value="1"/>
</dbReference>
<comment type="similarity">
    <text evidence="1">Belongs to the replication factor A protein 1 family.</text>
</comment>
<dbReference type="InterPro" id="IPR047192">
    <property type="entry name" value="Euk_RPA1_DBD_C"/>
</dbReference>
<dbReference type="SUPFAM" id="SSF50249">
    <property type="entry name" value="Nucleic acid-binding proteins"/>
    <property type="match status" value="3"/>
</dbReference>
<keyword evidence="5 9" id="KW-0238">DNA-binding</keyword>
<dbReference type="InterPro" id="IPR013955">
    <property type="entry name" value="Rep_factor-A_C"/>
</dbReference>
<feature type="region of interest" description="Disordered" evidence="6">
    <location>
        <begin position="286"/>
        <end position="305"/>
    </location>
</feature>
<gene>
    <name evidence="9" type="ORF">CTI12_AA255550</name>
</gene>
<dbReference type="Pfam" id="PF08646">
    <property type="entry name" value="Rep_fac-A_C"/>
    <property type="match status" value="1"/>
</dbReference>
<proteinExistence type="inferred from homology"/>
<dbReference type="CDD" id="cd04481">
    <property type="entry name" value="RPA1_DBD_B_like"/>
    <property type="match status" value="1"/>
</dbReference>